<dbReference type="FunFam" id="1.20.58.60:FF:000075">
    <property type="entry name" value="utrophin isoform X1"/>
    <property type="match status" value="1"/>
</dbReference>
<comment type="caution">
    <text evidence="5">The sequence shown here is derived from an EMBL/GenBank/DDBJ whole genome shotgun (WGS) entry which is preliminary data.</text>
</comment>
<keyword evidence="2" id="KW-0009">Actin-binding</keyword>
<dbReference type="EMBL" id="REGN01012310">
    <property type="protein sequence ID" value="RMZ96080.1"/>
    <property type="molecule type" value="Genomic_DNA"/>
</dbReference>
<dbReference type="Gene3D" id="1.10.418.10">
    <property type="entry name" value="Calponin-like domain"/>
    <property type="match status" value="2"/>
</dbReference>
<dbReference type="GO" id="GO:0003779">
    <property type="term" value="F:actin binding"/>
    <property type="evidence" value="ECO:0007669"/>
    <property type="project" value="UniProtKB-KW"/>
</dbReference>
<keyword evidence="6" id="KW-1185">Reference proteome</keyword>
<feature type="domain" description="Calponin-homology (CH)" evidence="4">
    <location>
        <begin position="163"/>
        <end position="272"/>
    </location>
</feature>
<dbReference type="PANTHER" id="PTHR11915">
    <property type="entry name" value="SPECTRIN/FILAMIN RELATED CYTOSKELETAL PROTEIN"/>
    <property type="match status" value="1"/>
</dbReference>
<accession>A0A3M7PBD0</accession>
<dbReference type="Pfam" id="PF00435">
    <property type="entry name" value="Spectrin"/>
    <property type="match status" value="1"/>
</dbReference>
<evidence type="ECO:0000313" key="5">
    <source>
        <dbReference type="EMBL" id="RMZ96080.1"/>
    </source>
</evidence>
<organism evidence="5 6">
    <name type="scientific">Brachionus plicatilis</name>
    <name type="common">Marine rotifer</name>
    <name type="synonym">Brachionus muelleri</name>
    <dbReference type="NCBI Taxonomy" id="10195"/>
    <lineage>
        <taxon>Eukaryota</taxon>
        <taxon>Metazoa</taxon>
        <taxon>Spiralia</taxon>
        <taxon>Gnathifera</taxon>
        <taxon>Rotifera</taxon>
        <taxon>Eurotatoria</taxon>
        <taxon>Monogononta</taxon>
        <taxon>Pseudotrocha</taxon>
        <taxon>Ploima</taxon>
        <taxon>Brachionidae</taxon>
        <taxon>Brachionus</taxon>
    </lineage>
</organism>
<evidence type="ECO:0000259" key="4">
    <source>
        <dbReference type="PROSITE" id="PS50021"/>
    </source>
</evidence>
<dbReference type="SUPFAM" id="SSF46966">
    <property type="entry name" value="Spectrin repeat"/>
    <property type="match status" value="3"/>
</dbReference>
<dbReference type="Proteomes" id="UP000276133">
    <property type="component" value="Unassembled WGS sequence"/>
</dbReference>
<feature type="domain" description="Calponin-homology (CH)" evidence="4">
    <location>
        <begin position="44"/>
        <end position="148"/>
    </location>
</feature>
<dbReference type="AlphaFoldDB" id="A0A3M7PBD0"/>
<reference evidence="5 6" key="1">
    <citation type="journal article" date="2018" name="Sci. Rep.">
        <title>Genomic signatures of local adaptation to the degree of environmental predictability in rotifers.</title>
        <authorList>
            <person name="Franch-Gras L."/>
            <person name="Hahn C."/>
            <person name="Garcia-Roger E.M."/>
            <person name="Carmona M.J."/>
            <person name="Serra M."/>
            <person name="Gomez A."/>
        </authorList>
    </citation>
    <scope>NUCLEOTIDE SEQUENCE [LARGE SCALE GENOMIC DNA]</scope>
    <source>
        <strain evidence="5">HYR1</strain>
    </source>
</reference>
<dbReference type="InterPro" id="IPR002017">
    <property type="entry name" value="Spectrin_repeat"/>
</dbReference>
<keyword evidence="1" id="KW-0677">Repeat</keyword>
<dbReference type="InterPro" id="IPR001715">
    <property type="entry name" value="CH_dom"/>
</dbReference>
<protein>
    <submittedName>
        <fullName evidence="5">Dystrophin-like isoform X1</fullName>
    </submittedName>
</protein>
<evidence type="ECO:0000256" key="1">
    <source>
        <dbReference type="ARBA" id="ARBA00022737"/>
    </source>
</evidence>
<dbReference type="InterPro" id="IPR036872">
    <property type="entry name" value="CH_dom_sf"/>
</dbReference>
<dbReference type="InterPro" id="IPR001589">
    <property type="entry name" value="Actinin_actin-bd_CS"/>
</dbReference>
<dbReference type="PROSITE" id="PS00020">
    <property type="entry name" value="ACTININ_2"/>
    <property type="match status" value="1"/>
</dbReference>
<dbReference type="InterPro" id="IPR018159">
    <property type="entry name" value="Spectrin/alpha-actinin"/>
</dbReference>
<dbReference type="PROSITE" id="PS50021">
    <property type="entry name" value="CH"/>
    <property type="match status" value="2"/>
</dbReference>
<keyword evidence="3" id="KW-0175">Coiled coil</keyword>
<evidence type="ECO:0000256" key="3">
    <source>
        <dbReference type="SAM" id="Coils"/>
    </source>
</evidence>
<dbReference type="STRING" id="10195.A0A3M7PBD0"/>
<evidence type="ECO:0000256" key="2">
    <source>
        <dbReference type="ARBA" id="ARBA00023203"/>
    </source>
</evidence>
<dbReference type="Pfam" id="PF00307">
    <property type="entry name" value="CH"/>
    <property type="match status" value="2"/>
</dbReference>
<gene>
    <name evidence="5" type="ORF">BpHYR1_052760</name>
</gene>
<feature type="coiled-coil region" evidence="3">
    <location>
        <begin position="472"/>
        <end position="509"/>
    </location>
</feature>
<dbReference type="PROSITE" id="PS00019">
    <property type="entry name" value="ACTININ_1"/>
    <property type="match status" value="1"/>
</dbReference>
<dbReference type="CDD" id="cd00176">
    <property type="entry name" value="SPEC"/>
    <property type="match status" value="1"/>
</dbReference>
<proteinExistence type="predicted"/>
<dbReference type="SMART" id="SM00033">
    <property type="entry name" value="CH"/>
    <property type="match status" value="2"/>
</dbReference>
<dbReference type="OrthoDB" id="18853at2759"/>
<evidence type="ECO:0000313" key="6">
    <source>
        <dbReference type="Proteomes" id="UP000276133"/>
    </source>
</evidence>
<dbReference type="SUPFAM" id="SSF47576">
    <property type="entry name" value="Calponin-homology domain, CH-domain"/>
    <property type="match status" value="1"/>
</dbReference>
<dbReference type="SMART" id="SM00150">
    <property type="entry name" value="SPEC"/>
    <property type="match status" value="2"/>
</dbReference>
<sequence length="783" mass="90317">MTSLNRSEFDAYKENDTKTNEIPLSFASFYYSLKVSKGKDEREDVQKKTFTKWINSQLAKIDHEPVKDLFHDLKDGIILLRLLELLTGKELKPEIGNLKMHHLLNLNLVLSTLKDNQIRLINISSNDINEGSAKLTLGLVWNIIQHWQVRDILKKAVYDIHATNLEKALLKWCQDSTKDYPGVKISDFTTSWKDGLAFNAIIHRYRPDLFSYDNLLNKKSSQSAEYFLEHAFKMAQRHLSIERLLDLEDVLADNVDKKSIMMYVMCFFQVLSKPKTQIYQAEKLSVVNPKIDTATITHSYSLKNLPDISAQIGKVDADAVKKPNKMSSSSSAEMSSEILETYLVELKKVIEWLINSESLLNNQSHIGNDVNTVKQQFQTHEDFMLDLTKHQNNVGLVLQEGNRLISNKLVSGDDELEVRKQMKLLNDMWENLRLLAVERQAKLHEILMKLQMEQLNQMDLWLANTENRIQSINQLADSFEGLMEQKEELSNLQDDLVKEQEAVDCLKQIIVVVDDTSDDQAFNDLESKLSNLSDRWSNVCKFVGNRWFIVQDLIIKLKTINSEFESLNEWITNKTAELYILIVKTKCLINKNKLKIDKEITLPNEYASIESDPILTSSQLIKILREIELEMQTMHSKLNDMNEIGEQIGTQLNNSPKLSASINNKMDILEAKWNTLLEQMEYLSKVGTEQQQFELNNKQSLLTEVKDLNEIKIEFDPNESSAQVEKVKNLIENELNEFNVLLNKMNVLFENCNLDSSNLDNQSEFFKVSDFILLFGLNALKSM</sequence>
<name>A0A3M7PBD0_BRAPC</name>
<dbReference type="Gene3D" id="1.20.58.60">
    <property type="match status" value="3"/>
</dbReference>